<reference evidence="1 2" key="1">
    <citation type="submission" date="2021-06" db="EMBL/GenBank/DDBJ databases">
        <authorList>
            <person name="Palmer J.M."/>
        </authorList>
    </citation>
    <scope>NUCLEOTIDE SEQUENCE [LARGE SCALE GENOMIC DNA]</scope>
    <source>
        <strain evidence="1 2">GA_2019</strain>
        <tissue evidence="1">Muscle</tissue>
    </source>
</reference>
<keyword evidence="2" id="KW-1185">Reference proteome</keyword>
<dbReference type="Proteomes" id="UP001476798">
    <property type="component" value="Unassembled WGS sequence"/>
</dbReference>
<evidence type="ECO:0000313" key="2">
    <source>
        <dbReference type="Proteomes" id="UP001476798"/>
    </source>
</evidence>
<protein>
    <submittedName>
        <fullName evidence="1">Uncharacterized protein</fullName>
    </submittedName>
</protein>
<evidence type="ECO:0000313" key="1">
    <source>
        <dbReference type="EMBL" id="MEQ2181161.1"/>
    </source>
</evidence>
<accession>A0ABV0PCJ0</accession>
<organism evidence="1 2">
    <name type="scientific">Goodea atripinnis</name>
    <dbReference type="NCBI Taxonomy" id="208336"/>
    <lineage>
        <taxon>Eukaryota</taxon>
        <taxon>Metazoa</taxon>
        <taxon>Chordata</taxon>
        <taxon>Craniata</taxon>
        <taxon>Vertebrata</taxon>
        <taxon>Euteleostomi</taxon>
        <taxon>Actinopterygii</taxon>
        <taxon>Neopterygii</taxon>
        <taxon>Teleostei</taxon>
        <taxon>Neoteleostei</taxon>
        <taxon>Acanthomorphata</taxon>
        <taxon>Ovalentaria</taxon>
        <taxon>Atherinomorphae</taxon>
        <taxon>Cyprinodontiformes</taxon>
        <taxon>Goodeidae</taxon>
        <taxon>Goodea</taxon>
    </lineage>
</organism>
<proteinExistence type="predicted"/>
<name>A0ABV0PCJ0_9TELE</name>
<comment type="caution">
    <text evidence="1">The sequence shown here is derived from an EMBL/GenBank/DDBJ whole genome shotgun (WGS) entry which is preliminary data.</text>
</comment>
<dbReference type="EMBL" id="JAHRIO010070425">
    <property type="protein sequence ID" value="MEQ2181161.1"/>
    <property type="molecule type" value="Genomic_DNA"/>
</dbReference>
<sequence length="105" mass="12067">MQSTSSEKRLPKKSFNNIYFEVIFRDTSNSDRQIKLAWSSSHSTALLTLLHSCTEKGHQSQRVTEEQSTDIDGYQWRECNSFCLLSIQLDISSGNIAEILLFVYL</sequence>
<gene>
    <name evidence="1" type="ORF">GOODEAATRI_008555</name>
</gene>